<feature type="transmembrane region" description="Helical" evidence="1">
    <location>
        <begin position="6"/>
        <end position="28"/>
    </location>
</feature>
<evidence type="ECO:0000313" key="2">
    <source>
        <dbReference type="EMBL" id="MFC2968255.1"/>
    </source>
</evidence>
<dbReference type="RefSeq" id="WP_377832924.1">
    <property type="nucleotide sequence ID" value="NZ_JBHRSK010000004.1"/>
</dbReference>
<evidence type="ECO:0008006" key="4">
    <source>
        <dbReference type="Google" id="ProtNLM"/>
    </source>
</evidence>
<keyword evidence="1" id="KW-0812">Transmembrane</keyword>
<evidence type="ECO:0000256" key="1">
    <source>
        <dbReference type="SAM" id="Phobius"/>
    </source>
</evidence>
<feature type="transmembrane region" description="Helical" evidence="1">
    <location>
        <begin position="68"/>
        <end position="86"/>
    </location>
</feature>
<feature type="transmembrane region" description="Helical" evidence="1">
    <location>
        <begin position="40"/>
        <end position="62"/>
    </location>
</feature>
<accession>A0ABV7AGE1</accession>
<sequence>MSGEMVANLALGGIVGAALGAVHMLWLWRAAARFGAGGGAAGLLGGALLRLALVLAGTFVLMRLAGQPGAALAGALTGFTAIRLLAVRRARKG</sequence>
<gene>
    <name evidence="2" type="ORF">ACFOES_09130</name>
</gene>
<comment type="caution">
    <text evidence="2">The sequence shown here is derived from an EMBL/GenBank/DDBJ whole genome shotgun (WGS) entry which is preliminary data.</text>
</comment>
<dbReference type="EMBL" id="JBHRSK010000004">
    <property type="protein sequence ID" value="MFC2968255.1"/>
    <property type="molecule type" value="Genomic_DNA"/>
</dbReference>
<keyword evidence="3" id="KW-1185">Reference proteome</keyword>
<proteinExistence type="predicted"/>
<protein>
    <recommendedName>
        <fullName evidence="4">ATP synthase subunit I</fullName>
    </recommendedName>
</protein>
<dbReference type="Proteomes" id="UP001595443">
    <property type="component" value="Unassembled WGS sequence"/>
</dbReference>
<name>A0ABV7AGE1_9RHOB</name>
<keyword evidence="1" id="KW-0472">Membrane</keyword>
<evidence type="ECO:0000313" key="3">
    <source>
        <dbReference type="Proteomes" id="UP001595443"/>
    </source>
</evidence>
<reference evidence="3" key="1">
    <citation type="journal article" date="2019" name="Int. J. Syst. Evol. Microbiol.">
        <title>The Global Catalogue of Microorganisms (GCM) 10K type strain sequencing project: providing services to taxonomists for standard genome sequencing and annotation.</title>
        <authorList>
            <consortium name="The Broad Institute Genomics Platform"/>
            <consortium name="The Broad Institute Genome Sequencing Center for Infectious Disease"/>
            <person name="Wu L."/>
            <person name="Ma J."/>
        </authorList>
    </citation>
    <scope>NUCLEOTIDE SEQUENCE [LARGE SCALE GENOMIC DNA]</scope>
    <source>
        <strain evidence="3">KCTC 62192</strain>
    </source>
</reference>
<keyword evidence="1" id="KW-1133">Transmembrane helix</keyword>
<organism evidence="2 3">
    <name type="scientific">Acidimangrovimonas pyrenivorans</name>
    <dbReference type="NCBI Taxonomy" id="2030798"/>
    <lineage>
        <taxon>Bacteria</taxon>
        <taxon>Pseudomonadati</taxon>
        <taxon>Pseudomonadota</taxon>
        <taxon>Alphaproteobacteria</taxon>
        <taxon>Rhodobacterales</taxon>
        <taxon>Paracoccaceae</taxon>
        <taxon>Acidimangrovimonas</taxon>
    </lineage>
</organism>